<dbReference type="GO" id="GO:0006400">
    <property type="term" value="P:tRNA modification"/>
    <property type="evidence" value="ECO:0007669"/>
    <property type="project" value="TreeGrafter"/>
</dbReference>
<dbReference type="EMBL" id="PHIG01000018">
    <property type="protein sequence ID" value="PJK30829.1"/>
    <property type="molecule type" value="Genomic_DNA"/>
</dbReference>
<keyword evidence="15" id="KW-1185">Reference proteome</keyword>
<dbReference type="PANTHER" id="PTHR11088:SF60">
    <property type="entry name" value="TRNA DIMETHYLALLYLTRANSFERASE"/>
    <property type="match status" value="1"/>
</dbReference>
<dbReference type="InterPro" id="IPR027417">
    <property type="entry name" value="P-loop_NTPase"/>
</dbReference>
<comment type="subunit">
    <text evidence="10">Monomer.</text>
</comment>
<dbReference type="OrthoDB" id="9776390at2"/>
<keyword evidence="8 10" id="KW-0460">Magnesium</keyword>
<dbReference type="Pfam" id="PF01715">
    <property type="entry name" value="IPPT"/>
    <property type="match status" value="1"/>
</dbReference>
<dbReference type="GO" id="GO:0052381">
    <property type="term" value="F:tRNA dimethylallyltransferase activity"/>
    <property type="evidence" value="ECO:0007669"/>
    <property type="project" value="UniProtKB-UniRule"/>
</dbReference>
<comment type="caution">
    <text evidence="10">Lacks conserved residue(s) required for the propagation of feature annotation.</text>
</comment>
<feature type="region of interest" description="Interaction with substrate tRNA" evidence="10">
    <location>
        <begin position="154"/>
        <end position="158"/>
    </location>
</feature>
<dbReference type="Gene3D" id="1.10.20.140">
    <property type="match status" value="1"/>
</dbReference>
<dbReference type="InterPro" id="IPR039657">
    <property type="entry name" value="Dimethylallyltransferase"/>
</dbReference>
<protein>
    <recommendedName>
        <fullName evidence="10">tRNA dimethylallyltransferase</fullName>
        <ecNumber evidence="10">2.5.1.75</ecNumber>
    </recommendedName>
    <alternativeName>
        <fullName evidence="10">Dimethylallyl diphosphate:tRNA dimethylallyltransferase</fullName>
        <shortName evidence="10">DMAPP:tRNA dimethylallyltransferase</shortName>
        <shortName evidence="10">DMATase</shortName>
    </alternativeName>
    <alternativeName>
        <fullName evidence="10">Isopentenyl-diphosphate:tRNA isopentenyltransferase</fullName>
        <shortName evidence="10">IPP transferase</shortName>
        <shortName evidence="10">IPPT</shortName>
        <shortName evidence="10">IPTase</shortName>
    </alternativeName>
</protein>
<evidence type="ECO:0000256" key="13">
    <source>
        <dbReference type="RuleBase" id="RU003785"/>
    </source>
</evidence>
<organism evidence="14 15">
    <name type="scientific">Minwuia thermotolerans</name>
    <dbReference type="NCBI Taxonomy" id="2056226"/>
    <lineage>
        <taxon>Bacteria</taxon>
        <taxon>Pseudomonadati</taxon>
        <taxon>Pseudomonadota</taxon>
        <taxon>Alphaproteobacteria</taxon>
        <taxon>Minwuiales</taxon>
        <taxon>Minwuiaceae</taxon>
        <taxon>Minwuia</taxon>
    </lineage>
</organism>
<evidence type="ECO:0000256" key="3">
    <source>
        <dbReference type="ARBA" id="ARBA00005842"/>
    </source>
</evidence>
<comment type="caution">
    <text evidence="14">The sequence shown here is derived from an EMBL/GenBank/DDBJ whole genome shotgun (WGS) entry which is preliminary data.</text>
</comment>
<evidence type="ECO:0000313" key="14">
    <source>
        <dbReference type="EMBL" id="PJK30829.1"/>
    </source>
</evidence>
<dbReference type="InterPro" id="IPR018022">
    <property type="entry name" value="IPT"/>
</dbReference>
<name>A0A2M9G526_9PROT</name>
<keyword evidence="5 10" id="KW-0819">tRNA processing</keyword>
<keyword evidence="4 10" id="KW-0808">Transferase</keyword>
<feature type="binding site" evidence="10">
    <location>
        <begin position="5"/>
        <end position="12"/>
    </location>
    <ligand>
        <name>ATP</name>
        <dbReference type="ChEBI" id="CHEBI:30616"/>
    </ligand>
</feature>
<dbReference type="AlphaFoldDB" id="A0A2M9G526"/>
<reference evidence="14 15" key="1">
    <citation type="submission" date="2017-11" db="EMBL/GenBank/DDBJ databases">
        <title>Draft genome sequence of Rhizobiales bacterium SY3-13.</title>
        <authorList>
            <person name="Sun C."/>
        </authorList>
    </citation>
    <scope>NUCLEOTIDE SEQUENCE [LARGE SCALE GENOMIC DNA]</scope>
    <source>
        <strain evidence="14 15">SY3-13</strain>
    </source>
</reference>
<evidence type="ECO:0000256" key="8">
    <source>
        <dbReference type="ARBA" id="ARBA00022842"/>
    </source>
</evidence>
<dbReference type="NCBIfam" id="TIGR00174">
    <property type="entry name" value="miaA"/>
    <property type="match status" value="1"/>
</dbReference>
<evidence type="ECO:0000256" key="4">
    <source>
        <dbReference type="ARBA" id="ARBA00022679"/>
    </source>
</evidence>
<comment type="function">
    <text evidence="2 10 12">Catalyzes the transfer of a dimethylallyl group onto the adenine at position 37 in tRNAs that read codons beginning with uridine, leading to the formation of N6-(dimethylallyl)adenosine (i(6)A).</text>
</comment>
<gene>
    <name evidence="10" type="primary">miaA</name>
    <name evidence="14" type="ORF">CVT23_05075</name>
</gene>
<keyword evidence="7 10" id="KW-0067">ATP-binding</keyword>
<sequence length="308" mass="33378">MLILGPTASGKSALALAAAQDFGGVVINADSMQVYRDLRIITARPGERALAAAPHRLYGFLDAAEICSAARWAGLAAGEVQAARAAGRLPIVVGGSGLYVRALLEGFSPIPDIDPAHRKAAAAKLAELGGERFRALLAEADAETAARLHAGDSQRLIRAWEVWLGTGRPLSEWQTLPPEPPSLDLDLLKVVLLPDRKMLYERCDARFGEMLEEGAMAEVRALAARGLDPDLPAMKALGVPQLIAADRGEIGLETAVTEARTLTRRYAKRQVTWLRHQIISDITHDAQHMERMKADIFPKISEFLLTRS</sequence>
<dbReference type="SUPFAM" id="SSF52540">
    <property type="entry name" value="P-loop containing nucleoside triphosphate hydrolases"/>
    <property type="match status" value="1"/>
</dbReference>
<dbReference type="Gene3D" id="3.40.50.300">
    <property type="entry name" value="P-loop containing nucleotide triphosphate hydrolases"/>
    <property type="match status" value="1"/>
</dbReference>
<evidence type="ECO:0000256" key="6">
    <source>
        <dbReference type="ARBA" id="ARBA00022741"/>
    </source>
</evidence>
<evidence type="ECO:0000256" key="9">
    <source>
        <dbReference type="ARBA" id="ARBA00049563"/>
    </source>
</evidence>
<proteinExistence type="inferred from homology"/>
<evidence type="ECO:0000256" key="10">
    <source>
        <dbReference type="HAMAP-Rule" id="MF_00185"/>
    </source>
</evidence>
<comment type="catalytic activity">
    <reaction evidence="9 10 11">
        <text>adenosine(37) in tRNA + dimethylallyl diphosphate = N(6)-dimethylallyladenosine(37) in tRNA + diphosphate</text>
        <dbReference type="Rhea" id="RHEA:26482"/>
        <dbReference type="Rhea" id="RHEA-COMP:10162"/>
        <dbReference type="Rhea" id="RHEA-COMP:10375"/>
        <dbReference type="ChEBI" id="CHEBI:33019"/>
        <dbReference type="ChEBI" id="CHEBI:57623"/>
        <dbReference type="ChEBI" id="CHEBI:74411"/>
        <dbReference type="ChEBI" id="CHEBI:74415"/>
        <dbReference type="EC" id="2.5.1.75"/>
    </reaction>
</comment>
<evidence type="ECO:0000313" key="15">
    <source>
        <dbReference type="Proteomes" id="UP000229498"/>
    </source>
</evidence>
<feature type="site" description="Interaction with substrate tRNA" evidence="10">
    <location>
        <position position="96"/>
    </location>
</feature>
<dbReference type="HAMAP" id="MF_00185">
    <property type="entry name" value="IPP_trans"/>
    <property type="match status" value="1"/>
</dbReference>
<dbReference type="Proteomes" id="UP000229498">
    <property type="component" value="Unassembled WGS sequence"/>
</dbReference>
<evidence type="ECO:0000256" key="12">
    <source>
        <dbReference type="RuleBase" id="RU003784"/>
    </source>
</evidence>
<comment type="cofactor">
    <cofactor evidence="1 10">
        <name>Mg(2+)</name>
        <dbReference type="ChEBI" id="CHEBI:18420"/>
    </cofactor>
</comment>
<keyword evidence="6 10" id="KW-0547">Nucleotide-binding</keyword>
<accession>A0A2M9G526</accession>
<evidence type="ECO:0000256" key="2">
    <source>
        <dbReference type="ARBA" id="ARBA00003213"/>
    </source>
</evidence>
<feature type="site" description="Interaction with substrate tRNA" evidence="10">
    <location>
        <position position="118"/>
    </location>
</feature>
<dbReference type="EC" id="2.5.1.75" evidence="10"/>
<feature type="binding site" evidence="10">
    <location>
        <begin position="7"/>
        <end position="12"/>
    </location>
    <ligand>
        <name>substrate</name>
    </ligand>
</feature>
<evidence type="ECO:0000256" key="5">
    <source>
        <dbReference type="ARBA" id="ARBA00022694"/>
    </source>
</evidence>
<evidence type="ECO:0000256" key="11">
    <source>
        <dbReference type="RuleBase" id="RU003783"/>
    </source>
</evidence>
<feature type="region of interest" description="Interaction with substrate tRNA" evidence="10">
    <location>
        <begin position="30"/>
        <end position="33"/>
    </location>
</feature>
<comment type="similarity">
    <text evidence="3 10 13">Belongs to the IPP transferase family.</text>
</comment>
<dbReference type="GO" id="GO:0005524">
    <property type="term" value="F:ATP binding"/>
    <property type="evidence" value="ECO:0007669"/>
    <property type="project" value="UniProtKB-UniRule"/>
</dbReference>
<dbReference type="PANTHER" id="PTHR11088">
    <property type="entry name" value="TRNA DIMETHYLALLYLTRANSFERASE"/>
    <property type="match status" value="1"/>
</dbReference>
<evidence type="ECO:0000256" key="1">
    <source>
        <dbReference type="ARBA" id="ARBA00001946"/>
    </source>
</evidence>
<evidence type="ECO:0000256" key="7">
    <source>
        <dbReference type="ARBA" id="ARBA00022840"/>
    </source>
</evidence>